<accession>A0A915I7H7</accession>
<dbReference type="AlphaFoldDB" id="A0A915I7H7"/>
<reference evidence="2" key="1">
    <citation type="submission" date="2022-11" db="UniProtKB">
        <authorList>
            <consortium name="WormBaseParasite"/>
        </authorList>
    </citation>
    <scope>IDENTIFICATION</scope>
</reference>
<organism evidence="1 2">
    <name type="scientific">Romanomermis culicivorax</name>
    <name type="common">Nematode worm</name>
    <dbReference type="NCBI Taxonomy" id="13658"/>
    <lineage>
        <taxon>Eukaryota</taxon>
        <taxon>Metazoa</taxon>
        <taxon>Ecdysozoa</taxon>
        <taxon>Nematoda</taxon>
        <taxon>Enoplea</taxon>
        <taxon>Dorylaimia</taxon>
        <taxon>Mermithida</taxon>
        <taxon>Mermithoidea</taxon>
        <taxon>Mermithidae</taxon>
        <taxon>Romanomermis</taxon>
    </lineage>
</organism>
<sequence>MPSGLFCCTILSPGNAAGHAAAILGMQDHVIWSRLTVKKFMNIKKNLTAVSQGQHYKVSDGIIQFTSGHGKIL</sequence>
<evidence type="ECO:0000313" key="1">
    <source>
        <dbReference type="Proteomes" id="UP000887565"/>
    </source>
</evidence>
<protein>
    <submittedName>
        <fullName evidence="2">Uncharacterized protein</fullName>
    </submittedName>
</protein>
<keyword evidence="1" id="KW-1185">Reference proteome</keyword>
<evidence type="ECO:0000313" key="2">
    <source>
        <dbReference type="WBParaSite" id="nRc.2.0.1.t09717-RA"/>
    </source>
</evidence>
<dbReference type="WBParaSite" id="nRc.2.0.1.t09717-RA">
    <property type="protein sequence ID" value="nRc.2.0.1.t09717-RA"/>
    <property type="gene ID" value="nRc.2.0.1.g09717"/>
</dbReference>
<name>A0A915I7H7_ROMCU</name>
<dbReference type="Proteomes" id="UP000887565">
    <property type="component" value="Unplaced"/>
</dbReference>
<proteinExistence type="predicted"/>